<comment type="subcellular location">
    <subcellularLocation>
        <location evidence="1">Cell membrane</location>
        <topology evidence="1">Multi-pass membrane protein</topology>
    </subcellularLocation>
</comment>
<protein>
    <submittedName>
        <fullName evidence="8">Integral membrane protein</fullName>
    </submittedName>
</protein>
<keyword evidence="2" id="KW-1003">Cell membrane</keyword>
<evidence type="ECO:0000259" key="7">
    <source>
        <dbReference type="Pfam" id="PF12823"/>
    </source>
</evidence>
<name>A0A328WX82_9FLAO</name>
<evidence type="ECO:0000256" key="4">
    <source>
        <dbReference type="ARBA" id="ARBA00022989"/>
    </source>
</evidence>
<evidence type="ECO:0000313" key="8">
    <source>
        <dbReference type="EMBL" id="RAR48474.1"/>
    </source>
</evidence>
<organism evidence="8 9">
    <name type="scientific">Flavobacterium lacus</name>
    <dbReference type="NCBI Taxonomy" id="1353778"/>
    <lineage>
        <taxon>Bacteria</taxon>
        <taxon>Pseudomonadati</taxon>
        <taxon>Bacteroidota</taxon>
        <taxon>Flavobacteriia</taxon>
        <taxon>Flavobacteriales</taxon>
        <taxon>Flavobacteriaceae</taxon>
        <taxon>Flavobacterium</taxon>
    </lineage>
</organism>
<evidence type="ECO:0000313" key="9">
    <source>
        <dbReference type="Proteomes" id="UP000249518"/>
    </source>
</evidence>
<keyword evidence="3 6" id="KW-0812">Transmembrane</keyword>
<gene>
    <name evidence="8" type="ORF">B0I10_10582</name>
</gene>
<dbReference type="NCBIfam" id="TIGR03954">
    <property type="entry name" value="integ_memb_HG"/>
    <property type="match status" value="1"/>
</dbReference>
<feature type="transmembrane region" description="Helical" evidence="6">
    <location>
        <begin position="51"/>
        <end position="70"/>
    </location>
</feature>
<keyword evidence="5 6" id="KW-0472">Membrane</keyword>
<feature type="domain" description="DUF3817" evidence="7">
    <location>
        <begin position="16"/>
        <end position="101"/>
    </location>
</feature>
<feature type="transmembrane region" description="Helical" evidence="6">
    <location>
        <begin position="76"/>
        <end position="97"/>
    </location>
</feature>
<dbReference type="PANTHER" id="PTHR40077">
    <property type="entry name" value="MEMBRANE PROTEIN-RELATED"/>
    <property type="match status" value="1"/>
</dbReference>
<reference evidence="8 9" key="1">
    <citation type="submission" date="2018-06" db="EMBL/GenBank/DDBJ databases">
        <title>Genomic Encyclopedia of Type Strains, Phase III (KMG-III): the genomes of soil and plant-associated and newly described type strains.</title>
        <authorList>
            <person name="Whitman W."/>
        </authorList>
    </citation>
    <scope>NUCLEOTIDE SEQUENCE [LARGE SCALE GENOMIC DNA]</scope>
    <source>
        <strain evidence="8 9">CGMCC 1.12504</strain>
    </source>
</reference>
<keyword evidence="9" id="KW-1185">Reference proteome</keyword>
<dbReference type="EMBL" id="QLSV01000005">
    <property type="protein sequence ID" value="RAR48474.1"/>
    <property type="molecule type" value="Genomic_DNA"/>
</dbReference>
<dbReference type="PANTHER" id="PTHR40077:SF1">
    <property type="entry name" value="MEMBRANE PROTEIN"/>
    <property type="match status" value="1"/>
</dbReference>
<dbReference type="GO" id="GO:0005886">
    <property type="term" value="C:plasma membrane"/>
    <property type="evidence" value="ECO:0007669"/>
    <property type="project" value="UniProtKB-SubCell"/>
</dbReference>
<evidence type="ECO:0000256" key="5">
    <source>
        <dbReference type="ARBA" id="ARBA00023136"/>
    </source>
</evidence>
<dbReference type="Proteomes" id="UP000249518">
    <property type="component" value="Unassembled WGS sequence"/>
</dbReference>
<evidence type="ECO:0000256" key="2">
    <source>
        <dbReference type="ARBA" id="ARBA00022475"/>
    </source>
</evidence>
<sequence length="104" mass="12272">MLFMDLQFIKCYNMLEFFKKIALLEGISLLALLFFAMPMKYIFDQEIYVKTIGMAHGILFIAYIVLAILLKFSLNWSYKLFTIISIASIIPFGTFYVERKYLVR</sequence>
<comment type="caution">
    <text evidence="8">The sequence shown here is derived from an EMBL/GenBank/DDBJ whole genome shotgun (WGS) entry which is preliminary data.</text>
</comment>
<evidence type="ECO:0000256" key="6">
    <source>
        <dbReference type="SAM" id="Phobius"/>
    </source>
</evidence>
<dbReference type="AlphaFoldDB" id="A0A328WX82"/>
<accession>A0A328WX82</accession>
<proteinExistence type="predicted"/>
<evidence type="ECO:0000256" key="1">
    <source>
        <dbReference type="ARBA" id="ARBA00004651"/>
    </source>
</evidence>
<dbReference type="Pfam" id="PF12823">
    <property type="entry name" value="DUF3817"/>
    <property type="match status" value="1"/>
</dbReference>
<feature type="transmembrane region" description="Helical" evidence="6">
    <location>
        <begin position="20"/>
        <end position="39"/>
    </location>
</feature>
<evidence type="ECO:0000256" key="3">
    <source>
        <dbReference type="ARBA" id="ARBA00022692"/>
    </source>
</evidence>
<keyword evidence="4 6" id="KW-1133">Transmembrane helix</keyword>
<dbReference type="InterPro" id="IPR023845">
    <property type="entry name" value="DUF3817_TM"/>
</dbReference>